<evidence type="ECO:0000313" key="4">
    <source>
        <dbReference type="Proteomes" id="UP001156881"/>
    </source>
</evidence>
<dbReference type="Proteomes" id="UP001156881">
    <property type="component" value="Unassembled WGS sequence"/>
</dbReference>
<feature type="region of interest" description="Disordered" evidence="1">
    <location>
        <begin position="16"/>
        <end position="36"/>
    </location>
</feature>
<keyword evidence="4" id="KW-1185">Reference proteome</keyword>
<gene>
    <name evidence="3" type="ORF">GCM10007884_07680</name>
</gene>
<sequence length="81" mass="7788">MFVCGMAALMGPALAQSTGAPAGSEPATAPGGTEGIAGARNEREAIRSGDAIPAPRGVGEPAPPPPGAVVVPDQPPPAPRP</sequence>
<reference evidence="4" key="1">
    <citation type="journal article" date="2019" name="Int. J. Syst. Evol. Microbiol.">
        <title>The Global Catalogue of Microorganisms (GCM) 10K type strain sequencing project: providing services to taxonomists for standard genome sequencing and annotation.</title>
        <authorList>
            <consortium name="The Broad Institute Genomics Platform"/>
            <consortium name="The Broad Institute Genome Sequencing Center for Infectious Disease"/>
            <person name="Wu L."/>
            <person name="Ma J."/>
        </authorList>
    </citation>
    <scope>NUCLEOTIDE SEQUENCE [LARGE SCALE GENOMIC DNA]</scope>
    <source>
        <strain evidence="4">NBRC 107710</strain>
    </source>
</reference>
<comment type="caution">
    <text evidence="3">The sequence shown here is derived from an EMBL/GenBank/DDBJ whole genome shotgun (WGS) entry which is preliminary data.</text>
</comment>
<feature type="compositionally biased region" description="Pro residues" evidence="1">
    <location>
        <begin position="61"/>
        <end position="81"/>
    </location>
</feature>
<evidence type="ECO:0000256" key="1">
    <source>
        <dbReference type="SAM" id="MobiDB-lite"/>
    </source>
</evidence>
<dbReference type="EMBL" id="BSPG01000002">
    <property type="protein sequence ID" value="GLS42783.1"/>
    <property type="molecule type" value="Genomic_DNA"/>
</dbReference>
<protein>
    <submittedName>
        <fullName evidence="3">Uncharacterized protein</fullName>
    </submittedName>
</protein>
<keyword evidence="2" id="KW-0732">Signal</keyword>
<feature type="region of interest" description="Disordered" evidence="1">
    <location>
        <begin position="49"/>
        <end position="81"/>
    </location>
</feature>
<evidence type="ECO:0000313" key="3">
    <source>
        <dbReference type="EMBL" id="GLS42783.1"/>
    </source>
</evidence>
<name>A0ABQ6CZP7_9HYPH</name>
<evidence type="ECO:0000256" key="2">
    <source>
        <dbReference type="SAM" id="SignalP"/>
    </source>
</evidence>
<proteinExistence type="predicted"/>
<feature type="signal peptide" evidence="2">
    <location>
        <begin position="1"/>
        <end position="15"/>
    </location>
</feature>
<accession>A0ABQ6CZP7</accession>
<feature type="chain" id="PRO_5046694122" evidence="2">
    <location>
        <begin position="16"/>
        <end position="81"/>
    </location>
</feature>
<organism evidence="3 4">
    <name type="scientific">Methylobacterium brachythecii</name>
    <dbReference type="NCBI Taxonomy" id="1176177"/>
    <lineage>
        <taxon>Bacteria</taxon>
        <taxon>Pseudomonadati</taxon>
        <taxon>Pseudomonadota</taxon>
        <taxon>Alphaproteobacteria</taxon>
        <taxon>Hyphomicrobiales</taxon>
        <taxon>Methylobacteriaceae</taxon>
        <taxon>Methylobacterium</taxon>
    </lineage>
</organism>